<dbReference type="InterPro" id="IPR000537">
    <property type="entry name" value="UbiA_prenyltransferase"/>
</dbReference>
<dbReference type="PANTHER" id="PTHR11048:SF28">
    <property type="entry name" value="4-HYDROXYBENZOATE POLYPRENYLTRANSFERASE, MITOCHONDRIAL"/>
    <property type="match status" value="1"/>
</dbReference>
<evidence type="ECO:0000256" key="3">
    <source>
        <dbReference type="ARBA" id="ARBA00005985"/>
    </source>
</evidence>
<evidence type="ECO:0000313" key="11">
    <source>
        <dbReference type="EMBL" id="GAV29962.1"/>
    </source>
</evidence>
<feature type="transmembrane region" description="Helical" evidence="10">
    <location>
        <begin position="273"/>
        <end position="290"/>
    </location>
</feature>
<dbReference type="PROSITE" id="PS00943">
    <property type="entry name" value="UBIA"/>
    <property type="match status" value="1"/>
</dbReference>
<dbReference type="InterPro" id="IPR039653">
    <property type="entry name" value="Prenyltransferase"/>
</dbReference>
<dbReference type="HAMAP" id="MF_01635">
    <property type="entry name" value="UbiA"/>
    <property type="match status" value="1"/>
</dbReference>
<dbReference type="PANTHER" id="PTHR11048">
    <property type="entry name" value="PRENYLTRANSFERASES"/>
    <property type="match status" value="1"/>
</dbReference>
<keyword evidence="5 10" id="KW-0812">Transmembrane</keyword>
<dbReference type="Pfam" id="PF01040">
    <property type="entry name" value="UbiA"/>
    <property type="match status" value="1"/>
</dbReference>
<dbReference type="FunFam" id="1.10.357.140:FF:000003">
    <property type="entry name" value="4-hydroxybenzoate polyprenyltransferase, mitochondrial"/>
    <property type="match status" value="1"/>
</dbReference>
<dbReference type="InterPro" id="IPR006370">
    <property type="entry name" value="HB_polyprenyltransferase-like"/>
</dbReference>
<dbReference type="InterPro" id="IPR044878">
    <property type="entry name" value="UbiA_sf"/>
</dbReference>
<dbReference type="FunFam" id="1.20.120.1780:FF:000001">
    <property type="entry name" value="4-hydroxybenzoate octaprenyltransferase"/>
    <property type="match status" value="1"/>
</dbReference>
<evidence type="ECO:0000256" key="9">
    <source>
        <dbReference type="ARBA" id="ARBA00058997"/>
    </source>
</evidence>
<dbReference type="EC" id="2.5.1.39" evidence="10"/>
<gene>
    <name evidence="10" type="primary">COQ2</name>
    <name evidence="11" type="ORF">PMKS-003468</name>
</gene>
<evidence type="ECO:0000313" key="12">
    <source>
        <dbReference type="Proteomes" id="UP000186136"/>
    </source>
</evidence>
<comment type="caution">
    <text evidence="11">The sequence shown here is derived from an EMBL/GenBank/DDBJ whole genome shotgun (WGS) entry which is preliminary data.</text>
</comment>
<keyword evidence="4 10" id="KW-0808">Transferase</keyword>
<comment type="catalytic activity">
    <reaction evidence="8 10">
        <text>an all-trans-polyprenyl diphosphate + 4-hydroxybenzoate = a 4-hydroxy-3-(all-trans-polyprenyl)benzoate + diphosphate</text>
        <dbReference type="Rhea" id="RHEA:44504"/>
        <dbReference type="Rhea" id="RHEA-COMP:9514"/>
        <dbReference type="Rhea" id="RHEA-COMP:9564"/>
        <dbReference type="ChEBI" id="CHEBI:17879"/>
        <dbReference type="ChEBI" id="CHEBI:33019"/>
        <dbReference type="ChEBI" id="CHEBI:58914"/>
        <dbReference type="ChEBI" id="CHEBI:78396"/>
        <dbReference type="EC" id="2.5.1.39"/>
    </reaction>
</comment>
<protein>
    <recommendedName>
        <fullName evidence="10">4-hydroxybenzoate polyprenyltransferase, mitochondrial</fullName>
        <shortName evidence="10">4-HB polyprenyltransferase</shortName>
        <ecNumber evidence="10">2.5.1.39</ecNumber>
    </recommendedName>
    <alternativeName>
        <fullName evidence="10">4-hydroxybenzoate hexaprenyltransferase</fullName>
    </alternativeName>
    <alternativeName>
        <fullName evidence="10">Para-hydroxybenzoate--polyprenyltransferase</fullName>
        <shortName evidence="10">PHB:PPT</shortName>
        <shortName evidence="10">PHB:polyprenyltransferase</shortName>
    </alternativeName>
</protein>
<organism evidence="11 12">
    <name type="scientific">Pichia membranifaciens</name>
    <dbReference type="NCBI Taxonomy" id="4926"/>
    <lineage>
        <taxon>Eukaryota</taxon>
        <taxon>Fungi</taxon>
        <taxon>Dikarya</taxon>
        <taxon>Ascomycota</taxon>
        <taxon>Saccharomycotina</taxon>
        <taxon>Pichiomycetes</taxon>
        <taxon>Pichiales</taxon>
        <taxon>Pichiaceae</taxon>
        <taxon>Pichia</taxon>
    </lineage>
</organism>
<evidence type="ECO:0000256" key="4">
    <source>
        <dbReference type="ARBA" id="ARBA00022679"/>
    </source>
</evidence>
<name>A0A1Q2YK93_9ASCO</name>
<keyword evidence="10" id="KW-0414">Isoprene biosynthesis</keyword>
<evidence type="ECO:0000256" key="6">
    <source>
        <dbReference type="ARBA" id="ARBA00022989"/>
    </source>
</evidence>
<dbReference type="Proteomes" id="UP000186136">
    <property type="component" value="Unassembled WGS sequence"/>
</dbReference>
<comment type="cofactor">
    <cofactor evidence="1 10">
        <name>Mg(2+)</name>
        <dbReference type="ChEBI" id="CHEBI:18420"/>
    </cofactor>
</comment>
<keyword evidence="12" id="KW-1185">Reference proteome</keyword>
<feature type="transmembrane region" description="Helical" evidence="10">
    <location>
        <begin position="296"/>
        <end position="312"/>
    </location>
</feature>
<dbReference type="AlphaFoldDB" id="A0A1Q2YK93"/>
<keyword evidence="10" id="KW-0831">Ubiquinone biosynthesis</keyword>
<dbReference type="EMBL" id="BDGI01000149">
    <property type="protein sequence ID" value="GAV29962.1"/>
    <property type="molecule type" value="Genomic_DNA"/>
</dbReference>
<dbReference type="GO" id="GO:0008299">
    <property type="term" value="P:isoprenoid biosynthetic process"/>
    <property type="evidence" value="ECO:0007669"/>
    <property type="project" value="UniProtKB-UniRule"/>
</dbReference>
<evidence type="ECO:0000256" key="7">
    <source>
        <dbReference type="ARBA" id="ARBA00023136"/>
    </source>
</evidence>
<dbReference type="InterPro" id="IPR030470">
    <property type="entry name" value="UbiA_prenylTrfase_CS"/>
</dbReference>
<feature type="transmembrane region" description="Helical" evidence="10">
    <location>
        <begin position="408"/>
        <end position="428"/>
    </location>
</feature>
<dbReference type="GO" id="GO:0006744">
    <property type="term" value="P:ubiquinone biosynthetic process"/>
    <property type="evidence" value="ECO:0007669"/>
    <property type="project" value="UniProtKB-UniRule"/>
</dbReference>
<dbReference type="GO" id="GO:0005743">
    <property type="term" value="C:mitochondrial inner membrane"/>
    <property type="evidence" value="ECO:0007669"/>
    <property type="project" value="UniProtKB-SubCell"/>
</dbReference>
<dbReference type="UniPathway" id="UPA00232"/>
<dbReference type="OrthoDB" id="18170at2759"/>
<accession>A0A1Q2YK93</accession>
<keyword evidence="6 10" id="KW-1133">Transmembrane helix</keyword>
<sequence>MGFYIPDCDKMVYKAKFGGEIRNFADDESLEWVKILDVDHLMKDGLLRVFAKTQDGEKLAEVTEKMYGVEACQATEALDSKPMWNPVGALRLSVGLRPKAIAFSQVRTLWSDNLRRCAVVSSQGILHRHFQVKTFTTKTKPALTTASSIADTKSVFSSEELEQARLQRLKGLGILKNFPEKWVPYMELMRIEKPIGTLLLLSPSMWAITMAGYMSAAPLLSTLWMLSVFGVGAFVMRGAGCTINDMWDRNLDNKVARTIERPITSGRVSMKQAWVFLSAQMLVGLGVLLQLPLDCFLLGASSLLLVGTYPFFKRVTYYPQVVLSACFNWGALLGFPAMGVWNWPVMIPLYLSGFFWCMHYDTIYAHQDKKFDIKAGIKSTALAWGTKSKTIFNALSTAQMSCFLTSGYLAGMGPFFYLGAAVGAYRLFSMTKKVDLDNPANCWYWFKENINTGHVFWLGILFDYLWKIFF</sequence>
<comment type="function">
    <text evidence="9 10">Catalyzes the prenylation of para-hydroxybenzoate (PHB) with an all-trans polyprenyl group. Mediates the second step in the final reaction sequence of coenzyme Q (CoQ) biosynthesis, which is the condensation of the polyisoprenoid side chain with PHB, generating the first membrane-bound Q intermediate.</text>
</comment>
<keyword evidence="10" id="KW-0496">Mitochondrion</keyword>
<proteinExistence type="inferred from homology"/>
<dbReference type="CDD" id="cd13959">
    <property type="entry name" value="PT_UbiA_COQ2"/>
    <property type="match status" value="1"/>
</dbReference>
<feature type="transmembrane region" description="Helical" evidence="10">
    <location>
        <begin position="321"/>
        <end position="341"/>
    </location>
</feature>
<keyword evidence="7 10" id="KW-0472">Membrane</keyword>
<comment type="pathway">
    <text evidence="10">Cofactor biosynthesis; ubiquinone biosynthesis.</text>
</comment>
<dbReference type="GO" id="GO:0008412">
    <property type="term" value="F:4-hydroxybenzoate polyprenyltransferase activity"/>
    <property type="evidence" value="ECO:0007669"/>
    <property type="project" value="UniProtKB-EC"/>
</dbReference>
<dbReference type="Gene3D" id="1.20.120.1780">
    <property type="entry name" value="UbiA prenyltransferase"/>
    <property type="match status" value="1"/>
</dbReference>
<evidence type="ECO:0000256" key="5">
    <source>
        <dbReference type="ARBA" id="ARBA00022692"/>
    </source>
</evidence>
<evidence type="ECO:0000256" key="1">
    <source>
        <dbReference type="ARBA" id="ARBA00001946"/>
    </source>
</evidence>
<feature type="transmembrane region" description="Helical" evidence="10">
    <location>
        <begin position="222"/>
        <end position="240"/>
    </location>
</feature>
<reference evidence="11 12" key="1">
    <citation type="submission" date="2016-08" db="EMBL/GenBank/DDBJ databases">
        <title>Whole genome shotgun sequence of Pichia membranifaciens KS47-1.</title>
        <authorList>
            <person name="Konishi M."/>
            <person name="Ishida M."/>
            <person name="Arakawa T."/>
            <person name="Kato Y."/>
            <person name="Horiuchi J."/>
        </authorList>
    </citation>
    <scope>NUCLEOTIDE SEQUENCE [LARGE SCALE GENOMIC DNA]</scope>
    <source>
        <strain evidence="11 12">KS47-1</strain>
    </source>
</reference>
<evidence type="ECO:0000256" key="2">
    <source>
        <dbReference type="ARBA" id="ARBA00004292"/>
    </source>
</evidence>
<comment type="similarity">
    <text evidence="3 10">Belongs to the UbiA prenyltransferase family.</text>
</comment>
<keyword evidence="10" id="KW-0999">Mitochondrion inner membrane</keyword>
<feature type="transmembrane region" description="Helical" evidence="10">
    <location>
        <begin position="195"/>
        <end position="216"/>
    </location>
</feature>
<evidence type="ECO:0000256" key="10">
    <source>
        <dbReference type="HAMAP-Rule" id="MF_03189"/>
    </source>
</evidence>
<dbReference type="Gene3D" id="1.10.357.140">
    <property type="entry name" value="UbiA prenyltransferase"/>
    <property type="match status" value="1"/>
</dbReference>
<comment type="subcellular location">
    <subcellularLocation>
        <location evidence="2 10">Mitochondrion inner membrane</location>
        <topology evidence="2 10">Multi-pass membrane protein</topology>
        <orientation evidence="2 10">Matrix side</orientation>
    </subcellularLocation>
</comment>
<evidence type="ECO:0000256" key="8">
    <source>
        <dbReference type="ARBA" id="ARBA00052313"/>
    </source>
</evidence>
<dbReference type="NCBIfam" id="TIGR01474">
    <property type="entry name" value="ubiA_proteo"/>
    <property type="match status" value="1"/>
</dbReference>